<proteinExistence type="predicted"/>
<reference evidence="1 2" key="1">
    <citation type="journal article" date="2019" name="Commun. Biol.">
        <title>The bagworm genome reveals a unique fibroin gene that provides high tensile strength.</title>
        <authorList>
            <person name="Kono N."/>
            <person name="Nakamura H."/>
            <person name="Ohtoshi R."/>
            <person name="Tomita M."/>
            <person name="Numata K."/>
            <person name="Arakawa K."/>
        </authorList>
    </citation>
    <scope>NUCLEOTIDE SEQUENCE [LARGE SCALE GENOMIC DNA]</scope>
</reference>
<accession>A0A4C1VTB7</accession>
<dbReference type="EMBL" id="BGZK01000417">
    <property type="protein sequence ID" value="GBP42396.1"/>
    <property type="molecule type" value="Genomic_DNA"/>
</dbReference>
<protein>
    <submittedName>
        <fullName evidence="1">Uncharacterized protein</fullName>
    </submittedName>
</protein>
<evidence type="ECO:0000313" key="1">
    <source>
        <dbReference type="EMBL" id="GBP42396.1"/>
    </source>
</evidence>
<comment type="caution">
    <text evidence="1">The sequence shown here is derived from an EMBL/GenBank/DDBJ whole genome shotgun (WGS) entry which is preliminary data.</text>
</comment>
<keyword evidence="2" id="KW-1185">Reference proteome</keyword>
<dbReference type="Proteomes" id="UP000299102">
    <property type="component" value="Unassembled WGS sequence"/>
</dbReference>
<organism evidence="1 2">
    <name type="scientific">Eumeta variegata</name>
    <name type="common">Bagworm moth</name>
    <name type="synonym">Eumeta japonica</name>
    <dbReference type="NCBI Taxonomy" id="151549"/>
    <lineage>
        <taxon>Eukaryota</taxon>
        <taxon>Metazoa</taxon>
        <taxon>Ecdysozoa</taxon>
        <taxon>Arthropoda</taxon>
        <taxon>Hexapoda</taxon>
        <taxon>Insecta</taxon>
        <taxon>Pterygota</taxon>
        <taxon>Neoptera</taxon>
        <taxon>Endopterygota</taxon>
        <taxon>Lepidoptera</taxon>
        <taxon>Glossata</taxon>
        <taxon>Ditrysia</taxon>
        <taxon>Tineoidea</taxon>
        <taxon>Psychidae</taxon>
        <taxon>Oiketicinae</taxon>
        <taxon>Eumeta</taxon>
    </lineage>
</organism>
<name>A0A4C1VTB7_EUMVA</name>
<sequence length="110" mass="12673">MNLQSRPDLNLNSGLGHRSRLKRFLDKQTETGVKIQYDDPGIGEKTYIIRYTRPVFGRISKRIPIAIFPAVACKLQSADSTSRRRILLEHKSLDATRRGRTQHDNLFHTI</sequence>
<evidence type="ECO:0000313" key="2">
    <source>
        <dbReference type="Proteomes" id="UP000299102"/>
    </source>
</evidence>
<dbReference type="AlphaFoldDB" id="A0A4C1VTB7"/>
<gene>
    <name evidence="1" type="ORF">EVAR_30029_1</name>
</gene>